<reference evidence="1 2" key="1">
    <citation type="submission" date="2024-03" db="EMBL/GenBank/DDBJ databases">
        <title>Draft genome sequence of Pseudonocardia carboxydivorans JCM 14827.</title>
        <authorList>
            <person name="Duangmal K."/>
        </authorList>
    </citation>
    <scope>NUCLEOTIDE SEQUENCE [LARGE SCALE GENOMIC DNA]</scope>
    <source>
        <strain evidence="1 2">JCM 14827</strain>
    </source>
</reference>
<keyword evidence="2" id="KW-1185">Reference proteome</keyword>
<dbReference type="Proteomes" id="UP001367513">
    <property type="component" value="Unassembled WGS sequence"/>
</dbReference>
<organism evidence="1 2">
    <name type="scientific">Pseudonocardia alni subsp. carboxydivorans</name>
    <dbReference type="NCBI Taxonomy" id="415010"/>
    <lineage>
        <taxon>Bacteria</taxon>
        <taxon>Bacillati</taxon>
        <taxon>Actinomycetota</taxon>
        <taxon>Actinomycetes</taxon>
        <taxon>Pseudonocardiales</taxon>
        <taxon>Pseudonocardiaceae</taxon>
        <taxon>Pseudonocardia</taxon>
    </lineage>
</organism>
<proteinExistence type="predicted"/>
<dbReference type="InterPro" id="IPR057972">
    <property type="entry name" value="Terminase_7"/>
</dbReference>
<sequence length="85" mass="9078">MVDYQQSDVALAVTLAEDLSRHLAYERQPAGGNAMAAFLTGCRELLATAGERRRLRMELARPEPVDGAHLAAVASISDRLPTSGA</sequence>
<accession>A0ABU9AGM3</accession>
<evidence type="ECO:0000313" key="2">
    <source>
        <dbReference type="Proteomes" id="UP001367513"/>
    </source>
</evidence>
<name>A0ABU9AGM3_PSEA5</name>
<evidence type="ECO:0000313" key="1">
    <source>
        <dbReference type="EMBL" id="MEK6464702.1"/>
    </source>
</evidence>
<protein>
    <submittedName>
        <fullName evidence="1">Uncharacterized protein</fullName>
    </submittedName>
</protein>
<dbReference type="RefSeq" id="WP_346108080.1">
    <property type="nucleotide sequence ID" value="NZ_BAAAOD010000083.1"/>
</dbReference>
<dbReference type="EMBL" id="JBBPIX010000006">
    <property type="protein sequence ID" value="MEK6464702.1"/>
    <property type="molecule type" value="Genomic_DNA"/>
</dbReference>
<dbReference type="Pfam" id="PF25673">
    <property type="entry name" value="Terminase_7"/>
    <property type="match status" value="1"/>
</dbReference>
<gene>
    <name evidence="1" type="ORF">WG925_13230</name>
</gene>
<comment type="caution">
    <text evidence="1">The sequence shown here is derived from an EMBL/GenBank/DDBJ whole genome shotgun (WGS) entry which is preliminary data.</text>
</comment>